<gene>
    <name evidence="2" type="ORF">TCEL_02207</name>
</gene>
<protein>
    <recommendedName>
        <fullName evidence="4">Inhibitor of pro-sigmaK processing BofA</fullName>
    </recommendedName>
</protein>
<proteinExistence type="predicted"/>
<keyword evidence="3" id="KW-1185">Reference proteome</keyword>
<dbReference type="RefSeq" id="WP_018666315.1">
    <property type="nucleotide sequence ID" value="NZ_HF952039.1"/>
</dbReference>
<evidence type="ECO:0000313" key="2">
    <source>
        <dbReference type="EMBL" id="CDF59139.1"/>
    </source>
</evidence>
<feature type="transmembrane region" description="Helical" evidence="1">
    <location>
        <begin position="32"/>
        <end position="53"/>
    </location>
</feature>
<feature type="transmembrane region" description="Helical" evidence="1">
    <location>
        <begin position="6"/>
        <end position="25"/>
    </location>
</feature>
<keyword evidence="1" id="KW-1133">Transmembrane helix</keyword>
<accession>R7RSY0</accession>
<reference evidence="2" key="1">
    <citation type="submission" date="2013-03" db="EMBL/GenBank/DDBJ databases">
        <title>Draft genome sequence of the hydrogen-ethanol-producing anaerobic alkalithermophilic Caloramator celere.</title>
        <authorList>
            <person name="Ciranna A."/>
            <person name="Larjo A."/>
            <person name="Kivisto A."/>
            <person name="Santala V."/>
            <person name="Roos C."/>
            <person name="Karp M."/>
        </authorList>
    </citation>
    <scope>NUCLEOTIDE SEQUENCE [LARGE SCALE GENOMIC DNA]</scope>
    <source>
        <strain evidence="2">DSM 8682</strain>
    </source>
</reference>
<dbReference type="NCBIfam" id="TIGR02862">
    <property type="entry name" value="spore_BofA"/>
    <property type="match status" value="1"/>
</dbReference>
<evidence type="ECO:0000256" key="1">
    <source>
        <dbReference type="SAM" id="Phobius"/>
    </source>
</evidence>
<dbReference type="Proteomes" id="UP000014923">
    <property type="component" value="Unassembled WGS sequence"/>
</dbReference>
<evidence type="ECO:0000313" key="3">
    <source>
        <dbReference type="Proteomes" id="UP000014923"/>
    </source>
</evidence>
<comment type="caution">
    <text evidence="2">The sequence shown here is derived from an EMBL/GenBank/DDBJ whole genome shotgun (WGS) entry which is preliminary data.</text>
</comment>
<dbReference type="EMBL" id="CAVN010000149">
    <property type="protein sequence ID" value="CDF59139.1"/>
    <property type="molecule type" value="Genomic_DNA"/>
</dbReference>
<sequence length="90" mass="10125">MPLNVDFNVVIYVLIIFLLFIFVMALKERGLLLLKIIFKTVLGAVIIFLINFIGQKFNISIPLNIWTSACVGMLGIPGILVLALMKWAIF</sequence>
<organism evidence="2 3">
    <name type="scientific">Thermobrachium celere DSM 8682</name>
    <dbReference type="NCBI Taxonomy" id="941824"/>
    <lineage>
        <taxon>Bacteria</taxon>
        <taxon>Bacillati</taxon>
        <taxon>Bacillota</taxon>
        <taxon>Clostridia</taxon>
        <taxon>Eubacteriales</taxon>
        <taxon>Clostridiaceae</taxon>
        <taxon>Thermobrachium</taxon>
    </lineage>
</organism>
<dbReference type="OrthoDB" id="2692225at2"/>
<dbReference type="Pfam" id="PF07441">
    <property type="entry name" value="BofA"/>
    <property type="match status" value="1"/>
</dbReference>
<dbReference type="eggNOG" id="ENOG5033EEX">
    <property type="taxonomic scope" value="Bacteria"/>
</dbReference>
<dbReference type="InterPro" id="IPR010001">
    <property type="entry name" value="BofA"/>
</dbReference>
<evidence type="ECO:0008006" key="4">
    <source>
        <dbReference type="Google" id="ProtNLM"/>
    </source>
</evidence>
<keyword evidence="1" id="KW-0812">Transmembrane</keyword>
<feature type="transmembrane region" description="Helical" evidence="1">
    <location>
        <begin position="65"/>
        <end position="85"/>
    </location>
</feature>
<keyword evidence="1" id="KW-0472">Membrane</keyword>
<name>R7RSY0_9CLOT</name>
<dbReference type="HOGENOM" id="CLU_167355_2_0_9"/>
<dbReference type="AlphaFoldDB" id="R7RSY0"/>